<keyword evidence="2" id="KW-1185">Reference proteome</keyword>
<accession>K2N0S0</accession>
<dbReference type="AlphaFoldDB" id="K2N0S0"/>
<name>K2N0S0_TRYCR</name>
<comment type="caution">
    <text evidence="1">The sequence shown here is derived from an EMBL/GenBank/DDBJ whole genome shotgun (WGS) entry which is preliminary data.</text>
</comment>
<gene>
    <name evidence="1" type="ORF">MOQ_003120</name>
</gene>
<dbReference type="Proteomes" id="UP000007350">
    <property type="component" value="Unassembled WGS sequence"/>
</dbReference>
<proteinExistence type="predicted"/>
<evidence type="ECO:0000313" key="1">
    <source>
        <dbReference type="EMBL" id="EKF33015.1"/>
    </source>
</evidence>
<dbReference type="EMBL" id="AHKC01009473">
    <property type="protein sequence ID" value="EKF33015.1"/>
    <property type="molecule type" value="Genomic_DNA"/>
</dbReference>
<reference evidence="1 2" key="1">
    <citation type="journal article" date="2012" name="BMC Genomics">
        <title>Comparative genomic analysis of human infective Trypanosoma cruzi lineages with the bat-restricted subspecies T. cruzi marinkellei.</title>
        <authorList>
            <person name="Franzen O."/>
            <person name="Talavera-Lopez C."/>
            <person name="Ochaya S."/>
            <person name="Butler C.E."/>
            <person name="Messenger L.A."/>
            <person name="Lewis M.D."/>
            <person name="Llewellyn M.S."/>
            <person name="Marinkelle C.J."/>
            <person name="Tyler K.M."/>
            <person name="Miles M.A."/>
            <person name="Andersson B."/>
        </authorList>
    </citation>
    <scope>NUCLEOTIDE SEQUENCE [LARGE SCALE GENOMIC DNA]</scope>
    <source>
        <strain evidence="1 2">B7</strain>
    </source>
</reference>
<evidence type="ECO:0000313" key="2">
    <source>
        <dbReference type="Proteomes" id="UP000007350"/>
    </source>
</evidence>
<sequence length="223" mass="24049">MRGLPRLDDTCTALPAETGKVDELPHDAPSSGVLGIVWEREMIARCPTNRVQHAGSSFAVEWRNKSLSIRGPTCLLSPRDGGAFKPNNSLNHWESSPHATVYGTSSATDAFSDFLDAFMFEICSDTPSASSLSGTPPFIPFVIIELSSKCTRRQRPSAAAAATTTIDEEACALGVFKMHFPGTAFRQGCEVAANVRLILASFLVTVSANKFCVNGYADLARRF</sequence>
<organism evidence="1 2">
    <name type="scientific">Trypanosoma cruzi marinkellei</name>
    <dbReference type="NCBI Taxonomy" id="85056"/>
    <lineage>
        <taxon>Eukaryota</taxon>
        <taxon>Discoba</taxon>
        <taxon>Euglenozoa</taxon>
        <taxon>Kinetoplastea</taxon>
        <taxon>Metakinetoplastina</taxon>
        <taxon>Trypanosomatida</taxon>
        <taxon>Trypanosomatidae</taxon>
        <taxon>Trypanosoma</taxon>
        <taxon>Schizotrypanum</taxon>
    </lineage>
</organism>
<protein>
    <submittedName>
        <fullName evidence="1">Uncharacterized protein</fullName>
    </submittedName>
</protein>